<feature type="signal peptide" evidence="2">
    <location>
        <begin position="1"/>
        <end position="18"/>
    </location>
</feature>
<evidence type="ECO:0000313" key="4">
    <source>
        <dbReference type="Proteomes" id="UP001341281"/>
    </source>
</evidence>
<feature type="compositionally biased region" description="Basic and acidic residues" evidence="1">
    <location>
        <begin position="163"/>
        <end position="183"/>
    </location>
</feature>
<organism evidence="3 4">
    <name type="scientific">Paspalum notatum var. saurae</name>
    <dbReference type="NCBI Taxonomy" id="547442"/>
    <lineage>
        <taxon>Eukaryota</taxon>
        <taxon>Viridiplantae</taxon>
        <taxon>Streptophyta</taxon>
        <taxon>Embryophyta</taxon>
        <taxon>Tracheophyta</taxon>
        <taxon>Spermatophyta</taxon>
        <taxon>Magnoliopsida</taxon>
        <taxon>Liliopsida</taxon>
        <taxon>Poales</taxon>
        <taxon>Poaceae</taxon>
        <taxon>PACMAD clade</taxon>
        <taxon>Panicoideae</taxon>
        <taxon>Andropogonodae</taxon>
        <taxon>Paspaleae</taxon>
        <taxon>Paspalinae</taxon>
        <taxon>Paspalum</taxon>
    </lineage>
</organism>
<feature type="region of interest" description="Disordered" evidence="1">
    <location>
        <begin position="74"/>
        <end position="214"/>
    </location>
</feature>
<keyword evidence="4" id="KW-1185">Reference proteome</keyword>
<keyword evidence="2" id="KW-0732">Signal</keyword>
<feature type="region of interest" description="Disordered" evidence="1">
    <location>
        <begin position="348"/>
        <end position="449"/>
    </location>
</feature>
<protein>
    <submittedName>
        <fullName evidence="3">Uncharacterized protein</fullName>
    </submittedName>
</protein>
<gene>
    <name evidence="3" type="ORF">U9M48_015369</name>
</gene>
<evidence type="ECO:0000256" key="2">
    <source>
        <dbReference type="SAM" id="SignalP"/>
    </source>
</evidence>
<proteinExistence type="predicted"/>
<reference evidence="3 4" key="1">
    <citation type="submission" date="2024-02" db="EMBL/GenBank/DDBJ databases">
        <title>High-quality chromosome-scale genome assembly of Pensacola bahiagrass (Paspalum notatum Flugge var. saurae).</title>
        <authorList>
            <person name="Vega J.M."/>
            <person name="Podio M."/>
            <person name="Orjuela J."/>
            <person name="Siena L.A."/>
            <person name="Pessino S.C."/>
            <person name="Combes M.C."/>
            <person name="Mariac C."/>
            <person name="Albertini E."/>
            <person name="Pupilli F."/>
            <person name="Ortiz J.P.A."/>
            <person name="Leblanc O."/>
        </authorList>
    </citation>
    <scope>NUCLEOTIDE SEQUENCE [LARGE SCALE GENOMIC DNA]</scope>
    <source>
        <strain evidence="3">R1</strain>
        <tissue evidence="3">Leaf</tissue>
    </source>
</reference>
<feature type="chain" id="PRO_5042829826" evidence="2">
    <location>
        <begin position="19"/>
        <end position="494"/>
    </location>
</feature>
<sequence length="494" mass="54025">MTLLRLLASFLVTDGVGCIYLSTNRRFAWEFILHKHIGIYKKRPKFLETPLIEFVKLKLRTEISDSVRDDLAGGKDVAELVPEQESDETSYGRHERRQDDGEGVKRDLRVRQHAGEEDEHLEVPDLEREHHGGGNGELGELGQVGERGPGEAGPRAPAPGAPHDVHELARDQDPPGEAERERGPQQAEAQPVDGEAAERHVEREAGGQDVGAGRHDALRLQELLDGEVGGVGEDLRDEAANSAAAPAISGDWPSSSRMGSEKAYMAASGTPVAMSSTVERCRYTPSISYFSAPYACPHSVSTALPIPSCIHTRPCYSTYHETVGEDLDAVVAEGGGGELDVAELAAHDLRRGRHDDDEHVDDDGGRGKGRQQPQLQRRGRRHAPEPRTAALASARAGEQRLQPAVDGAVVTRPTAAAHRNRSNGWSVDRDSETLREGGAPVIGGRSRPQRQSHSCKCKIFCDRLIDDQPLIKSRLQLAEAKFRKQKGHCWRLLL</sequence>
<dbReference type="Proteomes" id="UP001341281">
    <property type="component" value="Chromosome 03"/>
</dbReference>
<feature type="compositionally biased region" description="Basic and acidic residues" evidence="1">
    <location>
        <begin position="90"/>
        <end position="132"/>
    </location>
</feature>
<name>A0AAQ3T4Q8_PASNO</name>
<evidence type="ECO:0000313" key="3">
    <source>
        <dbReference type="EMBL" id="WVZ66095.1"/>
    </source>
</evidence>
<evidence type="ECO:0000256" key="1">
    <source>
        <dbReference type="SAM" id="MobiDB-lite"/>
    </source>
</evidence>
<feature type="compositionally biased region" description="Basic and acidic residues" evidence="1">
    <location>
        <begin position="348"/>
        <end position="366"/>
    </location>
</feature>
<dbReference type="EMBL" id="CP144747">
    <property type="protein sequence ID" value="WVZ66095.1"/>
    <property type="molecule type" value="Genomic_DNA"/>
</dbReference>
<dbReference type="AlphaFoldDB" id="A0AAQ3T4Q8"/>
<accession>A0AAQ3T4Q8</accession>
<feature type="compositionally biased region" description="Basic and acidic residues" evidence="1">
    <location>
        <begin position="196"/>
        <end position="214"/>
    </location>
</feature>